<organism evidence="5 6">
    <name type="scientific">Caudoviricetes sp. vir080</name>
    <dbReference type="NCBI Taxonomy" id="3068353"/>
    <lineage>
        <taxon>Viruses</taxon>
        <taxon>Duplodnaviria</taxon>
        <taxon>Heunggongvirae</taxon>
        <taxon>Uroviricota</taxon>
        <taxon>Caudoviricetes</taxon>
    </lineage>
</organism>
<comment type="similarity">
    <text evidence="1">Belongs to the asfivirus EP364R family.</text>
</comment>
<dbReference type="InterPro" id="IPR006166">
    <property type="entry name" value="ERCC4_domain"/>
</dbReference>
<dbReference type="InterPro" id="IPR011335">
    <property type="entry name" value="Restrct_endonuc-II-like"/>
</dbReference>
<evidence type="ECO:0000313" key="5">
    <source>
        <dbReference type="EMBL" id="DBA35397.1"/>
    </source>
</evidence>
<dbReference type="Gene3D" id="3.40.50.10130">
    <property type="match status" value="1"/>
</dbReference>
<name>A0AA86XT57_9CAUD</name>
<dbReference type="RefSeq" id="YP_013605360.1">
    <property type="nucleotide sequence ID" value="NC_133305.1"/>
</dbReference>
<gene>
    <name evidence="5" type="ORF">vir080_00024</name>
</gene>
<dbReference type="EMBL" id="BK063677">
    <property type="protein sequence ID" value="DBA35397.1"/>
    <property type="molecule type" value="Genomic_DNA"/>
</dbReference>
<evidence type="ECO:0000256" key="3">
    <source>
        <dbReference type="ARBA" id="ARBA00034463"/>
    </source>
</evidence>
<feature type="domain" description="ERCC4" evidence="4">
    <location>
        <begin position="2"/>
        <end position="84"/>
    </location>
</feature>
<evidence type="ECO:0000313" key="6">
    <source>
        <dbReference type="Proteomes" id="UP001302529"/>
    </source>
</evidence>
<dbReference type="SUPFAM" id="SSF47781">
    <property type="entry name" value="RuvA domain 2-like"/>
    <property type="match status" value="1"/>
</dbReference>
<sequence>MDVVIDSREQKRIKLAKEYYTKQGHEVQVKELKTGDYLFENKVVFEFKTMQDFISSILNGRVFNEAIEQCYNYKYQFIIIQGSNRDRQQAIKETNKHQKFLINQYYGAIARLNTYSTVIQSTGTLNDAFLMMEKQTEKILDDKPITKKFDTKSPNPAYNALCYCLDDVHEKRAKNIVNTLNLQTWSDVYHLTYTDLVNVPGIGEILAKQIIGQINQMG</sequence>
<dbReference type="SMART" id="SM00891">
    <property type="entry name" value="ERCC4"/>
    <property type="match status" value="1"/>
</dbReference>
<evidence type="ECO:0000256" key="1">
    <source>
        <dbReference type="ARBA" id="ARBA00008322"/>
    </source>
</evidence>
<dbReference type="GO" id="GO:0004518">
    <property type="term" value="F:nuclease activity"/>
    <property type="evidence" value="ECO:0007669"/>
    <property type="project" value="InterPro"/>
</dbReference>
<dbReference type="InterPro" id="IPR010994">
    <property type="entry name" value="RuvA_2-like"/>
</dbReference>
<comment type="function">
    <text evidence="3">Plays a role in the inhibition of type I interferon signaling pathway. Mechanistically, specifically interacts with 2',3'-cGAMP and cleaves it via its phosphodiesterase activity. In turn, prevents 2',3'-cGAMP interaction with host ER-resident STING1 leading to inhibition of downstream signaling pathway and type I interferon production.</text>
</comment>
<dbReference type="SUPFAM" id="SSF52980">
    <property type="entry name" value="Restriction endonuclease-like"/>
    <property type="match status" value="1"/>
</dbReference>
<keyword evidence="6" id="KW-1185">Reference proteome</keyword>
<dbReference type="GO" id="GO:0006259">
    <property type="term" value="P:DNA metabolic process"/>
    <property type="evidence" value="ECO:0007669"/>
    <property type="project" value="UniProtKB-ARBA"/>
</dbReference>
<accession>A0AA86XT57</accession>
<evidence type="ECO:0000256" key="2">
    <source>
        <dbReference type="ARBA" id="ARBA00015502"/>
    </source>
</evidence>
<dbReference type="GeneID" id="300198828"/>
<proteinExistence type="inferred from homology"/>
<dbReference type="Proteomes" id="UP001302529">
    <property type="component" value="Segment"/>
</dbReference>
<dbReference type="Gene3D" id="1.10.150.20">
    <property type="entry name" value="5' to 3' exonuclease, C-terminal subdomain"/>
    <property type="match status" value="1"/>
</dbReference>
<dbReference type="Pfam" id="PF02732">
    <property type="entry name" value="ERCC4"/>
    <property type="match status" value="1"/>
</dbReference>
<dbReference type="GO" id="GO:0003677">
    <property type="term" value="F:DNA binding"/>
    <property type="evidence" value="ECO:0007669"/>
    <property type="project" value="InterPro"/>
</dbReference>
<reference evidence="5 6" key="1">
    <citation type="journal article" date="2023" name="Nat. Microbiol.">
        <title>A compendium of viruses from methanogenic archaea reveals their diversity and adaptations to the gut environment.</title>
        <authorList>
            <person name="Medvedeva S."/>
            <person name="Borrel G."/>
            <person name="Krupovic M."/>
            <person name="Gribaldo S."/>
        </authorList>
    </citation>
    <scope>NUCLEOTIDE SEQUENCE [LARGE SCALE GENOMIC DNA]</scope>
</reference>
<protein>
    <recommendedName>
        <fullName evidence="2">ERCC4 domain-containing protein EP364R</fullName>
    </recommendedName>
</protein>
<evidence type="ECO:0000259" key="4">
    <source>
        <dbReference type="SMART" id="SM00891"/>
    </source>
</evidence>